<keyword evidence="2" id="KW-0808">Transferase</keyword>
<dbReference type="GO" id="GO:0035243">
    <property type="term" value="F:protein-arginine omega-N symmetric methyltransferase activity"/>
    <property type="evidence" value="ECO:0007669"/>
    <property type="project" value="TreeGrafter"/>
</dbReference>
<evidence type="ECO:0000313" key="4">
    <source>
        <dbReference type="Proteomes" id="UP000243739"/>
    </source>
</evidence>
<dbReference type="Proteomes" id="UP000243739">
    <property type="component" value="Unassembled WGS sequence"/>
</dbReference>
<dbReference type="EMBL" id="MIJF01000025">
    <property type="protein sequence ID" value="OEF99286.1"/>
    <property type="molecule type" value="Genomic_DNA"/>
</dbReference>
<dbReference type="PANTHER" id="PTHR12049">
    <property type="entry name" value="PROTEIN ARGININE METHYLTRANSFERASE NDUFAF7, MITOCHONDRIAL"/>
    <property type="match status" value="1"/>
</dbReference>
<dbReference type="Gene3D" id="3.40.50.12710">
    <property type="match status" value="1"/>
</dbReference>
<comment type="caution">
    <text evidence="3">The sequence shown here is derived from an EMBL/GenBank/DDBJ whole genome shotgun (WGS) entry which is preliminary data.</text>
</comment>
<dbReference type="GO" id="GO:0032259">
    <property type="term" value="P:methylation"/>
    <property type="evidence" value="ECO:0007669"/>
    <property type="project" value="UniProtKB-KW"/>
</dbReference>
<evidence type="ECO:0000313" key="3">
    <source>
        <dbReference type="EMBL" id="OEF99286.1"/>
    </source>
</evidence>
<keyword evidence="1" id="KW-0489">Methyltransferase</keyword>
<evidence type="ECO:0008006" key="5">
    <source>
        <dbReference type="Google" id="ProtNLM"/>
    </source>
</evidence>
<accession>A0A1D2YUC8</accession>
<dbReference type="InterPro" id="IPR029063">
    <property type="entry name" value="SAM-dependent_MTases_sf"/>
</dbReference>
<keyword evidence="4" id="KW-1185">Reference proteome</keyword>
<proteinExistence type="predicted"/>
<dbReference type="InterPro" id="IPR003788">
    <property type="entry name" value="NDUFAF7"/>
</dbReference>
<dbReference type="PANTHER" id="PTHR12049:SF7">
    <property type="entry name" value="PROTEIN ARGININE METHYLTRANSFERASE NDUFAF7, MITOCHONDRIAL"/>
    <property type="match status" value="1"/>
</dbReference>
<dbReference type="InterPro" id="IPR038375">
    <property type="entry name" value="NDUFAF7_sf"/>
</dbReference>
<name>A0A1D2YUC8_9BACI</name>
<evidence type="ECO:0000256" key="1">
    <source>
        <dbReference type="ARBA" id="ARBA00022603"/>
    </source>
</evidence>
<dbReference type="AlphaFoldDB" id="A0A1D2YUC8"/>
<reference evidence="3 4" key="1">
    <citation type="submission" date="2016-09" db="EMBL/GenBank/DDBJ databases">
        <title>Draft genome sequence for the type strain of Vulcanibacillus modesticaldus BR, a strictly anaerobic, moderately thermophilic, and nitrate-reducing bacterium from deep sea-hydrothermal vents of the Mid-Atlantic Ridge.</title>
        <authorList>
            <person name="Abin C.A."/>
            <person name="Hollibaugh J.T."/>
        </authorList>
    </citation>
    <scope>NUCLEOTIDE SEQUENCE [LARGE SCALE GENOMIC DNA]</scope>
    <source>
        <strain evidence="3 4">BR</strain>
    </source>
</reference>
<dbReference type="SUPFAM" id="SSF53335">
    <property type="entry name" value="S-adenosyl-L-methionine-dependent methyltransferases"/>
    <property type="match status" value="1"/>
</dbReference>
<organism evidence="3 4">
    <name type="scientific">Vulcanibacillus modesticaldus</name>
    <dbReference type="NCBI Taxonomy" id="337097"/>
    <lineage>
        <taxon>Bacteria</taxon>
        <taxon>Bacillati</taxon>
        <taxon>Bacillota</taxon>
        <taxon>Bacilli</taxon>
        <taxon>Bacillales</taxon>
        <taxon>Bacillaceae</taxon>
        <taxon>Vulcanibacillus</taxon>
    </lineage>
</organism>
<dbReference type="Pfam" id="PF02636">
    <property type="entry name" value="Methyltransf_28"/>
    <property type="match status" value="1"/>
</dbReference>
<dbReference type="RefSeq" id="WP_069656838.1">
    <property type="nucleotide sequence ID" value="NZ_MIJF01000025.1"/>
</dbReference>
<evidence type="ECO:0000256" key="2">
    <source>
        <dbReference type="ARBA" id="ARBA00022679"/>
    </source>
</evidence>
<gene>
    <name evidence="3" type="ORF">BHF71_09185</name>
</gene>
<protein>
    <recommendedName>
        <fullName evidence="5">SAM-dependent methyltransferase</fullName>
    </recommendedName>
</protein>
<dbReference type="STRING" id="337097.BHF71_09185"/>
<sequence length="390" mass="45366">MVNSQLTKLAKEIIGIIQEQPQKRIRFYDFMKMALYEKELGYYTKDRTKIGKEADFYTSSSVGPVFGYTIANNFVELLPYTTNDNKFSILEIGGGNGRFARDVLDGLRDEHQKIYNNLTYYMLETSPYHEKIQKAMLGDHLDRVKWINDLEILSGFNGLIFSNELVDAFPVYKVRQQNGELKEVYVTWDEKESEFKEIIDEISDHRLKKYFDDMGITLKEGQTTEVNLDAVDWIKSVGKILNRGYVLTIDYGYPAEELYASHRHEGTLMCYYKHTANDNPYQNIGDQDITTHVNFTALINYGSEVGLETIWFTHQSNFLLNNGILNYLREVGISNGRDIFNDEDLKLNRAIRQLITPGEMGETFKVLLQQKNVGNHQYRFLMDIWKQYGL</sequence>